<protein>
    <submittedName>
        <fullName evidence="2">Uncharacterized protein</fullName>
    </submittedName>
</protein>
<name>A0A5P1EG73_ASPOF</name>
<evidence type="ECO:0000256" key="1">
    <source>
        <dbReference type="SAM" id="MobiDB-lite"/>
    </source>
</evidence>
<accession>A0A5P1EG73</accession>
<feature type="compositionally biased region" description="Basic and acidic residues" evidence="1">
    <location>
        <begin position="178"/>
        <end position="195"/>
    </location>
</feature>
<gene>
    <name evidence="2" type="ORF">A4U43_C07F23250</name>
</gene>
<sequence>MAARHLRSSRHTAEGLRAALLRPRLRPSAHHLATSRPPRFPALPFTRTLRSRPPSRLNRSNLAGRQPRGRRLRHIAGTSQMGTPQHQDALPSIDNACDGSGDDEIEHERMSVSSQSEMACLRPWTPSVSRIPLPEKAIELQKKCDMNYKLKRDDIKRKECAIKQRLDKAMSDLMREKGQKDYEKPGRHGSEEKTKVPPKGYRGILEWKDNIPVGDWAVRFNNLIGCLIRDPRSINIAHNFEEQEFKCIKKIWEKLMEEFYASLDREFLHLIDDSHLSSRRLVEKRPTRRYRSVGTQRTQYGYSDAAATNRCQSPTNSHHDYDE</sequence>
<dbReference type="EMBL" id="CM007387">
    <property type="protein sequence ID" value="ONK64207.1"/>
    <property type="molecule type" value="Genomic_DNA"/>
</dbReference>
<dbReference type="AlphaFoldDB" id="A0A5P1EG73"/>
<dbReference type="Gramene" id="ONK64207">
    <property type="protein sequence ID" value="ONK64207"/>
    <property type="gene ID" value="A4U43_C07F23250"/>
</dbReference>
<keyword evidence="3" id="KW-1185">Reference proteome</keyword>
<reference evidence="3" key="1">
    <citation type="journal article" date="2017" name="Nat. Commun.">
        <title>The asparagus genome sheds light on the origin and evolution of a young Y chromosome.</title>
        <authorList>
            <person name="Harkess A."/>
            <person name="Zhou J."/>
            <person name="Xu C."/>
            <person name="Bowers J.E."/>
            <person name="Van der Hulst R."/>
            <person name="Ayyampalayam S."/>
            <person name="Mercati F."/>
            <person name="Riccardi P."/>
            <person name="McKain M.R."/>
            <person name="Kakrana A."/>
            <person name="Tang H."/>
            <person name="Ray J."/>
            <person name="Groenendijk J."/>
            <person name="Arikit S."/>
            <person name="Mathioni S.M."/>
            <person name="Nakano M."/>
            <person name="Shan H."/>
            <person name="Telgmann-Rauber A."/>
            <person name="Kanno A."/>
            <person name="Yue Z."/>
            <person name="Chen H."/>
            <person name="Li W."/>
            <person name="Chen Y."/>
            <person name="Xu X."/>
            <person name="Zhang Y."/>
            <person name="Luo S."/>
            <person name="Chen H."/>
            <person name="Gao J."/>
            <person name="Mao Z."/>
            <person name="Pires J.C."/>
            <person name="Luo M."/>
            <person name="Kudrna D."/>
            <person name="Wing R.A."/>
            <person name="Meyers B.C."/>
            <person name="Yi K."/>
            <person name="Kong H."/>
            <person name="Lavrijsen P."/>
            <person name="Sunseri F."/>
            <person name="Falavigna A."/>
            <person name="Ye Y."/>
            <person name="Leebens-Mack J.H."/>
            <person name="Chen G."/>
        </authorList>
    </citation>
    <scope>NUCLEOTIDE SEQUENCE [LARGE SCALE GENOMIC DNA]</scope>
    <source>
        <strain evidence="3">cv. DH0086</strain>
    </source>
</reference>
<feature type="region of interest" description="Disordered" evidence="1">
    <location>
        <begin position="29"/>
        <end position="69"/>
    </location>
</feature>
<feature type="compositionally biased region" description="Low complexity" evidence="1">
    <location>
        <begin position="46"/>
        <end position="62"/>
    </location>
</feature>
<evidence type="ECO:0000313" key="2">
    <source>
        <dbReference type="EMBL" id="ONK64207.1"/>
    </source>
</evidence>
<feature type="region of interest" description="Disordered" evidence="1">
    <location>
        <begin position="178"/>
        <end position="197"/>
    </location>
</feature>
<evidence type="ECO:0000313" key="3">
    <source>
        <dbReference type="Proteomes" id="UP000243459"/>
    </source>
</evidence>
<organism evidence="2 3">
    <name type="scientific">Asparagus officinalis</name>
    <name type="common">Garden asparagus</name>
    <dbReference type="NCBI Taxonomy" id="4686"/>
    <lineage>
        <taxon>Eukaryota</taxon>
        <taxon>Viridiplantae</taxon>
        <taxon>Streptophyta</taxon>
        <taxon>Embryophyta</taxon>
        <taxon>Tracheophyta</taxon>
        <taxon>Spermatophyta</taxon>
        <taxon>Magnoliopsida</taxon>
        <taxon>Liliopsida</taxon>
        <taxon>Asparagales</taxon>
        <taxon>Asparagaceae</taxon>
        <taxon>Asparagoideae</taxon>
        <taxon>Asparagus</taxon>
    </lineage>
</organism>
<proteinExistence type="predicted"/>
<dbReference type="Proteomes" id="UP000243459">
    <property type="component" value="Chromosome 7"/>
</dbReference>
<feature type="region of interest" description="Disordered" evidence="1">
    <location>
        <begin position="304"/>
        <end position="323"/>
    </location>
</feature>